<evidence type="ECO:0000256" key="8">
    <source>
        <dbReference type="ARBA" id="ARBA00033408"/>
    </source>
</evidence>
<comment type="caution">
    <text evidence="11">The sequence shown here is derived from an EMBL/GenBank/DDBJ whole genome shotgun (WGS) entry which is preliminary data.</text>
</comment>
<accession>A0A8S8XD31</accession>
<evidence type="ECO:0000256" key="2">
    <source>
        <dbReference type="ARBA" id="ARBA00009441"/>
    </source>
</evidence>
<dbReference type="AlphaFoldDB" id="A0A8S8XD31"/>
<dbReference type="EMBL" id="BOPV01000001">
    <property type="protein sequence ID" value="GIL39791.1"/>
    <property type="molecule type" value="Genomic_DNA"/>
</dbReference>
<protein>
    <recommendedName>
        <fullName evidence="3 9">DNA repair protein RecN</fullName>
    </recommendedName>
    <alternativeName>
        <fullName evidence="8 9">Recombination protein N</fullName>
    </alternativeName>
</protein>
<dbReference type="GO" id="GO:0009432">
    <property type="term" value="P:SOS response"/>
    <property type="evidence" value="ECO:0007669"/>
    <property type="project" value="TreeGrafter"/>
</dbReference>
<feature type="domain" description="RecF/RecN/SMC N-terminal" evidence="10">
    <location>
        <begin position="14"/>
        <end position="506"/>
    </location>
</feature>
<evidence type="ECO:0000256" key="5">
    <source>
        <dbReference type="ARBA" id="ARBA00022763"/>
    </source>
</evidence>
<dbReference type="InterPro" id="IPR027417">
    <property type="entry name" value="P-loop_NTPase"/>
</dbReference>
<dbReference type="Gene3D" id="3.40.50.300">
    <property type="entry name" value="P-loop containing nucleotide triphosphate hydrolases"/>
    <property type="match status" value="2"/>
</dbReference>
<dbReference type="PANTHER" id="PTHR11059:SF0">
    <property type="entry name" value="DNA REPAIR PROTEIN RECN"/>
    <property type="match status" value="1"/>
</dbReference>
<comment type="function">
    <text evidence="1 9">May be involved in recombinational repair of damaged DNA.</text>
</comment>
<dbReference type="InterPro" id="IPR004604">
    <property type="entry name" value="DNA_recomb/repair_RecN"/>
</dbReference>
<keyword evidence="7 9" id="KW-0234">DNA repair</keyword>
<evidence type="ECO:0000256" key="7">
    <source>
        <dbReference type="ARBA" id="ARBA00023204"/>
    </source>
</evidence>
<reference evidence="11" key="1">
    <citation type="submission" date="2021-02" db="EMBL/GenBank/DDBJ databases">
        <title>Genome sequence of Rhodospirillales sp. strain TMPK1 isolated from soil.</title>
        <authorList>
            <person name="Nakai R."/>
            <person name="Kusada H."/>
            <person name="Tamaki H."/>
        </authorList>
    </citation>
    <scope>NUCLEOTIDE SEQUENCE</scope>
    <source>
        <strain evidence="11">TMPK1</strain>
    </source>
</reference>
<keyword evidence="12" id="KW-1185">Reference proteome</keyword>
<dbReference type="Pfam" id="PF02463">
    <property type="entry name" value="SMC_N"/>
    <property type="match status" value="1"/>
</dbReference>
<dbReference type="GO" id="GO:0043590">
    <property type="term" value="C:bacterial nucleoid"/>
    <property type="evidence" value="ECO:0007669"/>
    <property type="project" value="TreeGrafter"/>
</dbReference>
<dbReference type="CDD" id="cd03241">
    <property type="entry name" value="ABC_RecN"/>
    <property type="match status" value="2"/>
</dbReference>
<dbReference type="GO" id="GO:0006281">
    <property type="term" value="P:DNA repair"/>
    <property type="evidence" value="ECO:0007669"/>
    <property type="project" value="UniProtKB-KW"/>
</dbReference>
<dbReference type="InterPro" id="IPR003395">
    <property type="entry name" value="RecF/RecN/SMC_N"/>
</dbReference>
<comment type="similarity">
    <text evidence="2 9">Belongs to the RecN family.</text>
</comment>
<dbReference type="GO" id="GO:0006310">
    <property type="term" value="P:DNA recombination"/>
    <property type="evidence" value="ECO:0007669"/>
    <property type="project" value="InterPro"/>
</dbReference>
<dbReference type="PANTHER" id="PTHR11059">
    <property type="entry name" value="DNA REPAIR PROTEIN RECN"/>
    <property type="match status" value="1"/>
</dbReference>
<sequence length="553" mass="58377">MLTALSIRDVVLIERLDLVFAPGLTVLTGETGAGKSILLDALGLALGARAEAGLVRNGATQATVTAEFDLPKTHPARALLAEQDITPSDDTLVVRRTLGSDGRSRAFIDDQPVGVGLLKKLGASLIEVHGQFDAHALFDSETHREILDAHGRLTGDVANVANAWGAWKEARDAHQKAKTDADRARAHEQELRDHLETLTALAPKDGEAAKLMAQRATLQHHDLLVQALQAAEAELVGARGAQPAIERARRGLDRAADKVGAPLDSARQALDRAQAELDEAIGALHTIGASLDPADASLEKVDDRLHDLKTHARRHGVEPDALPALVERLQRELALVEGGGAAIDKLAKAEQVARAAYVDAATSLSAKRAAAAKKLDKAVAAELPPLKLEKARFATELDLLPESDWGPNGRERAVFAVATNPGQKLGPLAKIASGGELARFLLALKVVLAGVGSARTLVFDEVDAGVGGATADAVGERLNRLAEQAQVLVVTHSPQVAARGAIHLRVEKGGKTKVATNVVTLDDTGRREEVARMLSGAVVTDEARAQAKRLMNT</sequence>
<evidence type="ECO:0000256" key="3">
    <source>
        <dbReference type="ARBA" id="ARBA00021315"/>
    </source>
</evidence>
<evidence type="ECO:0000256" key="6">
    <source>
        <dbReference type="ARBA" id="ARBA00022840"/>
    </source>
</evidence>
<name>A0A8S8XD31_9PROT</name>
<evidence type="ECO:0000313" key="12">
    <source>
        <dbReference type="Proteomes" id="UP000681075"/>
    </source>
</evidence>
<dbReference type="RefSeq" id="WP_420242910.1">
    <property type="nucleotide sequence ID" value="NZ_BOPV01000001.1"/>
</dbReference>
<evidence type="ECO:0000256" key="4">
    <source>
        <dbReference type="ARBA" id="ARBA00022741"/>
    </source>
</evidence>
<dbReference type="SUPFAM" id="SSF52540">
    <property type="entry name" value="P-loop containing nucleoside triphosphate hydrolases"/>
    <property type="match status" value="2"/>
</dbReference>
<dbReference type="Proteomes" id="UP000681075">
    <property type="component" value="Unassembled WGS sequence"/>
</dbReference>
<keyword evidence="5 9" id="KW-0227">DNA damage</keyword>
<dbReference type="PIRSF" id="PIRSF003128">
    <property type="entry name" value="RecN"/>
    <property type="match status" value="1"/>
</dbReference>
<evidence type="ECO:0000313" key="11">
    <source>
        <dbReference type="EMBL" id="GIL39791.1"/>
    </source>
</evidence>
<evidence type="ECO:0000259" key="10">
    <source>
        <dbReference type="Pfam" id="PF02463"/>
    </source>
</evidence>
<keyword evidence="4" id="KW-0547">Nucleotide-binding</keyword>
<evidence type="ECO:0000256" key="9">
    <source>
        <dbReference type="PIRNR" id="PIRNR003128"/>
    </source>
</evidence>
<gene>
    <name evidence="11" type="ORF">TMPK1_20280</name>
</gene>
<dbReference type="GO" id="GO:0005524">
    <property type="term" value="F:ATP binding"/>
    <property type="evidence" value="ECO:0007669"/>
    <property type="project" value="UniProtKB-KW"/>
</dbReference>
<evidence type="ECO:0000256" key="1">
    <source>
        <dbReference type="ARBA" id="ARBA00003618"/>
    </source>
</evidence>
<proteinExistence type="inferred from homology"/>
<organism evidence="11 12">
    <name type="scientific">Roseiterribacter gracilis</name>
    <dbReference type="NCBI Taxonomy" id="2812848"/>
    <lineage>
        <taxon>Bacteria</taxon>
        <taxon>Pseudomonadati</taxon>
        <taxon>Pseudomonadota</taxon>
        <taxon>Alphaproteobacteria</taxon>
        <taxon>Rhodospirillales</taxon>
        <taxon>Roseiterribacteraceae</taxon>
        <taxon>Roseiterribacter</taxon>
    </lineage>
</organism>
<keyword evidence="6" id="KW-0067">ATP-binding</keyword>
<dbReference type="NCBIfam" id="TIGR00634">
    <property type="entry name" value="recN"/>
    <property type="match status" value="1"/>
</dbReference>